<dbReference type="Proteomes" id="UP000800041">
    <property type="component" value="Unassembled WGS sequence"/>
</dbReference>
<name>A0A6G1HFI3_9PEZI</name>
<evidence type="ECO:0000259" key="3">
    <source>
        <dbReference type="Pfam" id="PF05368"/>
    </source>
</evidence>
<accession>A0A6G1HFI3</accession>
<keyword evidence="5" id="KW-1185">Reference proteome</keyword>
<evidence type="ECO:0000256" key="2">
    <source>
        <dbReference type="ARBA" id="ARBA00022857"/>
    </source>
</evidence>
<protein>
    <submittedName>
        <fullName evidence="4">NmrA-like family protein-like protein</fullName>
    </submittedName>
</protein>
<gene>
    <name evidence="4" type="ORF">K402DRAFT_76144</name>
</gene>
<dbReference type="InterPro" id="IPR008030">
    <property type="entry name" value="NmrA-like"/>
</dbReference>
<evidence type="ECO:0000313" key="5">
    <source>
        <dbReference type="Proteomes" id="UP000800041"/>
    </source>
</evidence>
<dbReference type="Pfam" id="PF05368">
    <property type="entry name" value="NmrA"/>
    <property type="match status" value="1"/>
</dbReference>
<comment type="similarity">
    <text evidence="1">Belongs to the NmrA-type oxidoreductase family.</text>
</comment>
<reference evidence="4" key="1">
    <citation type="journal article" date="2020" name="Stud. Mycol.">
        <title>101 Dothideomycetes genomes: a test case for predicting lifestyles and emergence of pathogens.</title>
        <authorList>
            <person name="Haridas S."/>
            <person name="Albert R."/>
            <person name="Binder M."/>
            <person name="Bloem J."/>
            <person name="Labutti K."/>
            <person name="Salamov A."/>
            <person name="Andreopoulos B."/>
            <person name="Baker S."/>
            <person name="Barry K."/>
            <person name="Bills G."/>
            <person name="Bluhm B."/>
            <person name="Cannon C."/>
            <person name="Castanera R."/>
            <person name="Culley D."/>
            <person name="Daum C."/>
            <person name="Ezra D."/>
            <person name="Gonzalez J."/>
            <person name="Henrissat B."/>
            <person name="Kuo A."/>
            <person name="Liang C."/>
            <person name="Lipzen A."/>
            <person name="Lutzoni F."/>
            <person name="Magnuson J."/>
            <person name="Mondo S."/>
            <person name="Nolan M."/>
            <person name="Ohm R."/>
            <person name="Pangilinan J."/>
            <person name="Park H.-J."/>
            <person name="Ramirez L."/>
            <person name="Alfaro M."/>
            <person name="Sun H."/>
            <person name="Tritt A."/>
            <person name="Yoshinaga Y."/>
            <person name="Zwiers L.-H."/>
            <person name="Turgeon B."/>
            <person name="Goodwin S."/>
            <person name="Spatafora J."/>
            <person name="Crous P."/>
            <person name="Grigoriev I."/>
        </authorList>
    </citation>
    <scope>NUCLEOTIDE SEQUENCE</scope>
    <source>
        <strain evidence="4">CBS 113979</strain>
    </source>
</reference>
<sequence length="332" mass="35768">MAKILTVVGATGIQGGSVVAAALKDKIYKVRGITRNVNSDAAKALKAKGVEVVAADVNDVDSIVKAFEGSTAIYALTNFFEPFLTADAEEAIKVEELQGTNLAKAALKTMSLEHYVWSTLPDTKRITDGEIEVPHFAAKSRVNTFIKKHEELAKKTTLFFVASYASNILSPVFKPIEVPAANLNIQLHPVGPSTPHTLLGSPTNIGLFVLAVLHQPSLTLSPSTPAVLAATEILSYAKYLELWGKVAGKRTAYVQTTLGDTEKVWGKWASEIGAMSLFWEKAGSRAWEASGGERTIGRVELGLRVKGEEGANVDAEEGMLVGTEEVWRGMEW</sequence>
<dbReference type="Gene3D" id="3.90.25.10">
    <property type="entry name" value="UDP-galactose 4-epimerase, domain 1"/>
    <property type="match status" value="1"/>
</dbReference>
<evidence type="ECO:0000256" key="1">
    <source>
        <dbReference type="ARBA" id="ARBA00006328"/>
    </source>
</evidence>
<dbReference type="InterPro" id="IPR036291">
    <property type="entry name" value="NAD(P)-bd_dom_sf"/>
</dbReference>
<dbReference type="Gene3D" id="3.40.50.720">
    <property type="entry name" value="NAD(P)-binding Rossmann-like Domain"/>
    <property type="match status" value="1"/>
</dbReference>
<dbReference type="EMBL" id="ML977138">
    <property type="protein sequence ID" value="KAF1991991.1"/>
    <property type="molecule type" value="Genomic_DNA"/>
</dbReference>
<proteinExistence type="inferred from homology"/>
<feature type="domain" description="NmrA-like" evidence="3">
    <location>
        <begin position="2"/>
        <end position="282"/>
    </location>
</feature>
<keyword evidence="2" id="KW-0521">NADP</keyword>
<dbReference type="GO" id="GO:0005634">
    <property type="term" value="C:nucleus"/>
    <property type="evidence" value="ECO:0007669"/>
    <property type="project" value="TreeGrafter"/>
</dbReference>
<dbReference type="SUPFAM" id="SSF51735">
    <property type="entry name" value="NAD(P)-binding Rossmann-fold domains"/>
    <property type="match status" value="1"/>
</dbReference>
<dbReference type="OrthoDB" id="300709at2759"/>
<dbReference type="PANTHER" id="PTHR42748">
    <property type="entry name" value="NITROGEN METABOLITE REPRESSION PROTEIN NMRA FAMILY MEMBER"/>
    <property type="match status" value="1"/>
</dbReference>
<evidence type="ECO:0000313" key="4">
    <source>
        <dbReference type="EMBL" id="KAF1991991.1"/>
    </source>
</evidence>
<organism evidence="4 5">
    <name type="scientific">Aulographum hederae CBS 113979</name>
    <dbReference type="NCBI Taxonomy" id="1176131"/>
    <lineage>
        <taxon>Eukaryota</taxon>
        <taxon>Fungi</taxon>
        <taxon>Dikarya</taxon>
        <taxon>Ascomycota</taxon>
        <taxon>Pezizomycotina</taxon>
        <taxon>Dothideomycetes</taxon>
        <taxon>Pleosporomycetidae</taxon>
        <taxon>Aulographales</taxon>
        <taxon>Aulographaceae</taxon>
    </lineage>
</organism>
<dbReference type="PANTHER" id="PTHR42748:SF28">
    <property type="entry name" value="NMRA-LIKE DOMAIN-CONTAINING PROTEIN"/>
    <property type="match status" value="1"/>
</dbReference>
<dbReference type="AlphaFoldDB" id="A0A6G1HFI3"/>
<dbReference type="InterPro" id="IPR051164">
    <property type="entry name" value="NmrA-like_oxidored"/>
</dbReference>